<dbReference type="OrthoDB" id="6198066at2"/>
<accession>W8VPB7</accession>
<dbReference type="Pfam" id="PF19891">
    <property type="entry name" value="DUF6364"/>
    <property type="match status" value="1"/>
</dbReference>
<keyword evidence="2" id="KW-1185">Reference proteome</keyword>
<evidence type="ECO:0000313" key="1">
    <source>
        <dbReference type="EMBL" id="BAO54390.1"/>
    </source>
</evidence>
<organism evidence="1 2">
    <name type="scientific">Nonlabens marinus S1-08</name>
    <dbReference type="NCBI Taxonomy" id="1454201"/>
    <lineage>
        <taxon>Bacteria</taxon>
        <taxon>Pseudomonadati</taxon>
        <taxon>Bacteroidota</taxon>
        <taxon>Flavobacteriia</taxon>
        <taxon>Flavobacteriales</taxon>
        <taxon>Flavobacteriaceae</taxon>
        <taxon>Nonlabens</taxon>
    </lineage>
</organism>
<evidence type="ECO:0000313" key="2">
    <source>
        <dbReference type="Proteomes" id="UP000031760"/>
    </source>
</evidence>
<dbReference type="KEGG" id="nmf:NMS_0381"/>
<protein>
    <submittedName>
        <fullName evidence="1">Uncharacterized protein</fullName>
    </submittedName>
</protein>
<dbReference type="InterPro" id="IPR045944">
    <property type="entry name" value="DUF6364"/>
</dbReference>
<dbReference type="STRING" id="1454201.NMS_0381"/>
<dbReference type="Proteomes" id="UP000031760">
    <property type="component" value="Chromosome"/>
</dbReference>
<sequence>MKKKLTLSIDEDVIQKAKQYAQGTDRSLSELIESYLARILSVDLVQEQHGTYRIKDARKSNTKPSKYDKHIGILKDWDVDPVKDKEKIRAIRYEKYLK</sequence>
<dbReference type="RefSeq" id="WP_052476641.1">
    <property type="nucleotide sequence ID" value="NZ_AP014548.1"/>
</dbReference>
<dbReference type="AlphaFoldDB" id="W8VPB7"/>
<name>W8VPB7_9FLAO</name>
<dbReference type="HOGENOM" id="CLU_2330946_0_0_10"/>
<gene>
    <name evidence="1" type="ORF">NMS_0381</name>
</gene>
<dbReference type="EMBL" id="AP014548">
    <property type="protein sequence ID" value="BAO54390.1"/>
    <property type="molecule type" value="Genomic_DNA"/>
</dbReference>
<reference evidence="1 2" key="1">
    <citation type="journal article" date="2014" name="Proc. Natl. Acad. Sci. U.S.A.">
        <title>Functional characterization of flavobacteria rhodopsins reveals a unique class of light-driven chloride pump in bacteria.</title>
        <authorList>
            <person name="Yoshizawa S."/>
            <person name="Kumagai Y."/>
            <person name="Kim H."/>
            <person name="Ogura Y."/>
            <person name="Hayashi T."/>
            <person name="Iwasaki W."/>
            <person name="DeLong E.F."/>
            <person name="Kogure K."/>
        </authorList>
    </citation>
    <scope>NUCLEOTIDE SEQUENCE [LARGE SCALE GENOMIC DNA]</scope>
    <source>
        <strain evidence="1 2">S1-08</strain>
    </source>
</reference>
<proteinExistence type="predicted"/>